<dbReference type="RefSeq" id="WP_141817844.1">
    <property type="nucleotide sequence ID" value="NZ_BAAAIL010000003.1"/>
</dbReference>
<feature type="transmembrane region" description="Helical" evidence="1">
    <location>
        <begin position="68"/>
        <end position="101"/>
    </location>
</feature>
<dbReference type="OrthoDB" id="3733498at2"/>
<name>A0A543KM78_9MICO</name>
<dbReference type="Pfam" id="PF05437">
    <property type="entry name" value="AzlD"/>
    <property type="match status" value="1"/>
</dbReference>
<protein>
    <submittedName>
        <fullName evidence="2">Branched-subunit amino acid transport protein AzlD</fullName>
    </submittedName>
</protein>
<proteinExistence type="predicted"/>
<keyword evidence="1" id="KW-0812">Transmembrane</keyword>
<evidence type="ECO:0000256" key="1">
    <source>
        <dbReference type="SAM" id="Phobius"/>
    </source>
</evidence>
<reference evidence="2 3" key="1">
    <citation type="submission" date="2019-06" db="EMBL/GenBank/DDBJ databases">
        <title>Sequencing the genomes of 1000 actinobacteria strains.</title>
        <authorList>
            <person name="Klenk H.-P."/>
        </authorList>
    </citation>
    <scope>NUCLEOTIDE SEQUENCE [LARGE SCALE GENOMIC DNA]</scope>
    <source>
        <strain evidence="2 3">DSM 12362</strain>
    </source>
</reference>
<dbReference type="Proteomes" id="UP000315133">
    <property type="component" value="Unassembled WGS sequence"/>
</dbReference>
<sequence length="102" mass="10582">MTLWIAVLAAGLLAYLIKLGGYLVPERVLEVPWIERVVPLLTVALLSSLVITQGFLSDGIPTLDARAVGIVVAVVALLLRAPFLVVVASAAVAAALVRALVG</sequence>
<accession>A0A543KM78</accession>
<evidence type="ECO:0000313" key="2">
    <source>
        <dbReference type="EMBL" id="TQM96189.1"/>
    </source>
</evidence>
<dbReference type="EMBL" id="VFPU01000001">
    <property type="protein sequence ID" value="TQM96189.1"/>
    <property type="molecule type" value="Genomic_DNA"/>
</dbReference>
<keyword evidence="1" id="KW-1133">Transmembrane helix</keyword>
<feature type="transmembrane region" description="Helical" evidence="1">
    <location>
        <begin position="6"/>
        <end position="25"/>
    </location>
</feature>
<gene>
    <name evidence="2" type="ORF">FB476_1053</name>
</gene>
<organism evidence="2 3">
    <name type="scientific">Ornithinimicrobium humiphilum</name>
    <dbReference type="NCBI Taxonomy" id="125288"/>
    <lineage>
        <taxon>Bacteria</taxon>
        <taxon>Bacillati</taxon>
        <taxon>Actinomycetota</taxon>
        <taxon>Actinomycetes</taxon>
        <taxon>Micrococcales</taxon>
        <taxon>Ornithinimicrobiaceae</taxon>
        <taxon>Ornithinimicrobium</taxon>
    </lineage>
</organism>
<feature type="transmembrane region" description="Helical" evidence="1">
    <location>
        <begin position="37"/>
        <end position="56"/>
    </location>
</feature>
<keyword evidence="1" id="KW-0472">Membrane</keyword>
<evidence type="ECO:0000313" key="3">
    <source>
        <dbReference type="Proteomes" id="UP000315133"/>
    </source>
</evidence>
<dbReference type="InterPro" id="IPR008407">
    <property type="entry name" value="Brnchd-chn_aa_trnsp_AzlD"/>
</dbReference>
<comment type="caution">
    <text evidence="2">The sequence shown here is derived from an EMBL/GenBank/DDBJ whole genome shotgun (WGS) entry which is preliminary data.</text>
</comment>
<keyword evidence="3" id="KW-1185">Reference proteome</keyword>
<dbReference type="AlphaFoldDB" id="A0A543KM78"/>